<organism evidence="1 4">
    <name type="scientific">Bordetella genomosp. 1</name>
    <dbReference type="NCBI Taxonomy" id="1395607"/>
    <lineage>
        <taxon>Bacteria</taxon>
        <taxon>Pseudomonadati</taxon>
        <taxon>Pseudomonadota</taxon>
        <taxon>Betaproteobacteria</taxon>
        <taxon>Burkholderiales</taxon>
        <taxon>Alcaligenaceae</taxon>
        <taxon>Bordetella</taxon>
    </lineage>
</organism>
<dbReference type="GO" id="GO:0015035">
    <property type="term" value="F:protein-disulfide reductase activity"/>
    <property type="evidence" value="ECO:0007669"/>
    <property type="project" value="InterPro"/>
</dbReference>
<dbReference type="Proteomes" id="UP000216354">
    <property type="component" value="Unassembled WGS sequence"/>
</dbReference>
<proteinExistence type="predicted"/>
<evidence type="ECO:0000313" key="1">
    <source>
        <dbReference type="EMBL" id="OZI38986.1"/>
    </source>
</evidence>
<name>A0A261SNL8_9BORD</name>
<dbReference type="RefSeq" id="WP_094825362.1">
    <property type="nucleotide sequence ID" value="NZ_NEVL01000002.1"/>
</dbReference>
<reference evidence="2 3" key="1">
    <citation type="submission" date="2017-05" db="EMBL/GenBank/DDBJ databases">
        <title>Complete and WGS of Bordetella genogroups.</title>
        <authorList>
            <person name="Spilker T."/>
            <person name="Lipuma J."/>
        </authorList>
    </citation>
    <scope>NUCLEOTIDE SEQUENCE [LARGE SCALE GENOMIC DNA]</scope>
    <source>
        <strain evidence="2 3">AU9795</strain>
    </source>
</reference>
<accession>A0A261SNL8</accession>
<dbReference type="Proteomes" id="UP000217005">
    <property type="component" value="Unassembled WGS sequence"/>
</dbReference>
<dbReference type="Pfam" id="PF04134">
    <property type="entry name" value="DCC1-like"/>
    <property type="match status" value="1"/>
</dbReference>
<comment type="caution">
    <text evidence="1">The sequence shown here is derived from an EMBL/GenBank/DDBJ whole genome shotgun (WGS) entry which is preliminary data.</text>
</comment>
<dbReference type="EMBL" id="NEVR01000002">
    <property type="protein sequence ID" value="OZI65267.1"/>
    <property type="molecule type" value="Genomic_DNA"/>
</dbReference>
<dbReference type="EMBL" id="NEVL01000002">
    <property type="protein sequence ID" value="OZI38986.1"/>
    <property type="molecule type" value="Genomic_DNA"/>
</dbReference>
<reference evidence="1 4" key="2">
    <citation type="submission" date="2017-05" db="EMBL/GenBank/DDBJ databases">
        <title>Complete and WGS of Bordetella genogroups.</title>
        <authorList>
            <person name="Spilker T."/>
            <person name="LiPuma J."/>
        </authorList>
    </citation>
    <scope>NUCLEOTIDE SEQUENCE [LARGE SCALE GENOMIC DNA]</scope>
    <source>
        <strain evidence="1 4">AU17610</strain>
    </source>
</reference>
<evidence type="ECO:0008006" key="5">
    <source>
        <dbReference type="Google" id="ProtNLM"/>
    </source>
</evidence>
<evidence type="ECO:0000313" key="4">
    <source>
        <dbReference type="Proteomes" id="UP000217005"/>
    </source>
</evidence>
<evidence type="ECO:0000313" key="2">
    <source>
        <dbReference type="EMBL" id="OZI65267.1"/>
    </source>
</evidence>
<gene>
    <name evidence="2" type="ORF">CAL27_09460</name>
    <name evidence="1" type="ORF">CEG14_05470</name>
</gene>
<dbReference type="OrthoDB" id="9180348at2"/>
<sequence>MSPSRNFLLYDGDCPFCSNYVKLVRLRQAVGQVDLLNVREHPELARTYAEQGYDLDKGMLLHLDGQDYFGADCVNRLALLSSGNDLFNQFNAMVFSNACLSRALYPFMSTGRHVALRLLGRSRFTV</sequence>
<dbReference type="AlphaFoldDB" id="A0A261SNL8"/>
<keyword evidence="3" id="KW-1185">Reference proteome</keyword>
<protein>
    <recommendedName>
        <fullName evidence="5">DUF393 domain-containing protein</fullName>
    </recommendedName>
</protein>
<dbReference type="InterPro" id="IPR007263">
    <property type="entry name" value="DCC1-like"/>
</dbReference>
<evidence type="ECO:0000313" key="3">
    <source>
        <dbReference type="Proteomes" id="UP000216354"/>
    </source>
</evidence>